<comment type="caution">
    <text evidence="3">The sequence shown here is derived from an EMBL/GenBank/DDBJ whole genome shotgun (WGS) entry which is preliminary data.</text>
</comment>
<proteinExistence type="predicted"/>
<keyword evidence="1" id="KW-0269">Exonuclease</keyword>
<dbReference type="CDD" id="cd10434">
    <property type="entry name" value="GIY-YIG_UvrC_Cho"/>
    <property type="match status" value="1"/>
</dbReference>
<dbReference type="EMBL" id="SGXD01000002">
    <property type="protein sequence ID" value="RZS89543.1"/>
    <property type="molecule type" value="Genomic_DNA"/>
</dbReference>
<feature type="domain" description="GIY-YIG" evidence="2">
    <location>
        <begin position="233"/>
        <end position="311"/>
    </location>
</feature>
<dbReference type="InterPro" id="IPR000305">
    <property type="entry name" value="GIY-YIG_endonuc"/>
</dbReference>
<dbReference type="NCBIfam" id="TIGR00573">
    <property type="entry name" value="dnaq"/>
    <property type="match status" value="1"/>
</dbReference>
<dbReference type="SMART" id="SM00479">
    <property type="entry name" value="EXOIII"/>
    <property type="match status" value="1"/>
</dbReference>
<dbReference type="Proteomes" id="UP000293638">
    <property type="component" value="Unassembled WGS sequence"/>
</dbReference>
<dbReference type="CDD" id="cd06127">
    <property type="entry name" value="DEDDh"/>
    <property type="match status" value="1"/>
</dbReference>
<dbReference type="GO" id="GO:0006260">
    <property type="term" value="P:DNA replication"/>
    <property type="evidence" value="ECO:0007669"/>
    <property type="project" value="InterPro"/>
</dbReference>
<name>A0A4Q7NR52_9ACTN</name>
<evidence type="ECO:0000259" key="2">
    <source>
        <dbReference type="PROSITE" id="PS50164"/>
    </source>
</evidence>
<dbReference type="RefSeq" id="WP_130492141.1">
    <property type="nucleotide sequence ID" value="NZ_SGXD01000002.1"/>
</dbReference>
<dbReference type="SUPFAM" id="SSF82771">
    <property type="entry name" value="GIY-YIG endonuclease"/>
    <property type="match status" value="1"/>
</dbReference>
<dbReference type="FunFam" id="3.30.420.10:FF:000045">
    <property type="entry name" value="3'-5' exonuclease DinG"/>
    <property type="match status" value="1"/>
</dbReference>
<dbReference type="InterPro" id="IPR050066">
    <property type="entry name" value="UvrABC_protein_C"/>
</dbReference>
<dbReference type="AlphaFoldDB" id="A0A4Q7NR52"/>
<gene>
    <name evidence="3" type="ORF">EV189_1310</name>
</gene>
<dbReference type="GO" id="GO:0006289">
    <property type="term" value="P:nucleotide-excision repair"/>
    <property type="evidence" value="ECO:0007669"/>
    <property type="project" value="InterPro"/>
</dbReference>
<dbReference type="Pfam" id="PF00929">
    <property type="entry name" value="RNase_T"/>
    <property type="match status" value="1"/>
</dbReference>
<accession>A0A4Q7NR52</accession>
<sequence length="584" mass="62769">MTAAEAVGTLPWSTGVQATFDELGTPLRSTTFVVVDLETTGGSPAAGARITEVGAVKVRGGVRVAEFHSLVDPGCEVPPFIAVLTGITSAMLLGAPRIASVLPAFLDWCGRDAVLVAHNAPFDVGFLKAAAQEEGLEWPGFRVVDTARLARALVTRDETPDCRLSSLARFFGASTTPNHRALDDARATVDVLHGILERLGGIGVHSVEELATYSSRVTPAQRRKRHLADRLPSAPGVYVFRDSGGRALYVGTSRDVRSRVRSYFTASEPRRRMREMVRLADRVDAVVCATPLEAEVRELRLIAELQPRYNRRSRQQERLVWLKLTAEAFPRLSLVRQVREDGGTYLGPFRSRASAEQARDALHEAFPLRQCTGALSPRRLRAACALKEMGRCGAPCDGSEGVDAYAVHAAAAREAALGDVRTLVARLEARTARLAAAERFEEAAAVRDRLSAAVRGAARLQRVSALTGCPELVAARPRTGGGWDLAVVRHGRLVGSAAVPPRVPPRPHVEALLATAERVEPGVGPLPACTLEEVERVLAWLEQPGTRLVELEGTWASPAHGAGSQRERLAAVEAARTTSWAGAA</sequence>
<dbReference type="InterPro" id="IPR047296">
    <property type="entry name" value="GIY-YIG_UvrC_Cho"/>
</dbReference>
<dbReference type="PANTHER" id="PTHR30562">
    <property type="entry name" value="UVRC/OXIDOREDUCTASE"/>
    <property type="match status" value="1"/>
</dbReference>
<organism evidence="3 4">
    <name type="scientific">Motilibacter rhizosphaerae</name>
    <dbReference type="NCBI Taxonomy" id="598652"/>
    <lineage>
        <taxon>Bacteria</taxon>
        <taxon>Bacillati</taxon>
        <taxon>Actinomycetota</taxon>
        <taxon>Actinomycetes</taxon>
        <taxon>Motilibacterales</taxon>
        <taxon>Motilibacteraceae</taxon>
        <taxon>Motilibacter</taxon>
    </lineage>
</organism>
<evidence type="ECO:0000313" key="3">
    <source>
        <dbReference type="EMBL" id="RZS89543.1"/>
    </source>
</evidence>
<dbReference type="SUPFAM" id="SSF53098">
    <property type="entry name" value="Ribonuclease H-like"/>
    <property type="match status" value="1"/>
</dbReference>
<keyword evidence="1" id="KW-0540">Nuclease</keyword>
<dbReference type="InterPro" id="IPR012337">
    <property type="entry name" value="RNaseH-like_sf"/>
</dbReference>
<dbReference type="OrthoDB" id="9803913at2"/>
<dbReference type="SMART" id="SM00465">
    <property type="entry name" value="GIYc"/>
    <property type="match status" value="1"/>
</dbReference>
<dbReference type="NCBIfam" id="NF005905">
    <property type="entry name" value="PRK07883.1-3"/>
    <property type="match status" value="1"/>
</dbReference>
<protein>
    <submittedName>
        <fullName evidence="3">DNA polymerase-3 subunit epsilon</fullName>
    </submittedName>
</protein>
<keyword evidence="1" id="KW-0378">Hydrolase</keyword>
<evidence type="ECO:0000256" key="1">
    <source>
        <dbReference type="ARBA" id="ARBA00022839"/>
    </source>
</evidence>
<dbReference type="Gene3D" id="3.30.420.10">
    <property type="entry name" value="Ribonuclease H-like superfamily/Ribonuclease H"/>
    <property type="match status" value="1"/>
</dbReference>
<dbReference type="PROSITE" id="PS50164">
    <property type="entry name" value="GIY_YIG"/>
    <property type="match status" value="1"/>
</dbReference>
<dbReference type="Pfam" id="PF01541">
    <property type="entry name" value="GIY-YIG"/>
    <property type="match status" value="1"/>
</dbReference>
<dbReference type="InterPro" id="IPR035901">
    <property type="entry name" value="GIY-YIG_endonuc_sf"/>
</dbReference>
<dbReference type="NCBIfam" id="NF005907">
    <property type="entry name" value="PRK07883.1-5"/>
    <property type="match status" value="1"/>
</dbReference>
<keyword evidence="4" id="KW-1185">Reference proteome</keyword>
<dbReference type="GO" id="GO:0003887">
    <property type="term" value="F:DNA-directed DNA polymerase activity"/>
    <property type="evidence" value="ECO:0007669"/>
    <property type="project" value="InterPro"/>
</dbReference>
<dbReference type="GO" id="GO:0004527">
    <property type="term" value="F:exonuclease activity"/>
    <property type="evidence" value="ECO:0007669"/>
    <property type="project" value="UniProtKB-KW"/>
</dbReference>
<dbReference type="InterPro" id="IPR036397">
    <property type="entry name" value="RNaseH_sf"/>
</dbReference>
<dbReference type="Gene3D" id="3.40.1440.10">
    <property type="entry name" value="GIY-YIG endonuclease"/>
    <property type="match status" value="1"/>
</dbReference>
<dbReference type="InterPro" id="IPR006054">
    <property type="entry name" value="DnaQ"/>
</dbReference>
<dbReference type="GO" id="GO:0009380">
    <property type="term" value="C:excinuclease repair complex"/>
    <property type="evidence" value="ECO:0007669"/>
    <property type="project" value="TreeGrafter"/>
</dbReference>
<dbReference type="InterPro" id="IPR013520">
    <property type="entry name" value="Ribonucl_H"/>
</dbReference>
<dbReference type="PANTHER" id="PTHR30562:SF1">
    <property type="entry name" value="UVRABC SYSTEM PROTEIN C"/>
    <property type="match status" value="1"/>
</dbReference>
<dbReference type="GO" id="GO:0003677">
    <property type="term" value="F:DNA binding"/>
    <property type="evidence" value="ECO:0007669"/>
    <property type="project" value="InterPro"/>
</dbReference>
<reference evidence="3 4" key="1">
    <citation type="submission" date="2019-02" db="EMBL/GenBank/DDBJ databases">
        <title>Genomic Encyclopedia of Type Strains, Phase IV (KMG-IV): sequencing the most valuable type-strain genomes for metagenomic binning, comparative biology and taxonomic classification.</title>
        <authorList>
            <person name="Goeker M."/>
        </authorList>
    </citation>
    <scope>NUCLEOTIDE SEQUENCE [LARGE SCALE GENOMIC DNA]</scope>
    <source>
        <strain evidence="3 4">DSM 45622</strain>
    </source>
</reference>
<evidence type="ECO:0000313" key="4">
    <source>
        <dbReference type="Proteomes" id="UP000293638"/>
    </source>
</evidence>